<accession>A0A644X1B0</accession>
<evidence type="ECO:0000259" key="2">
    <source>
        <dbReference type="Pfam" id="PF07883"/>
    </source>
</evidence>
<dbReference type="GO" id="GO:0046872">
    <property type="term" value="F:metal ion binding"/>
    <property type="evidence" value="ECO:0007669"/>
    <property type="project" value="UniProtKB-KW"/>
</dbReference>
<evidence type="ECO:0000313" key="3">
    <source>
        <dbReference type="EMBL" id="MPM09920.1"/>
    </source>
</evidence>
<protein>
    <submittedName>
        <fullName evidence="3">Oxalate-binding protein</fullName>
    </submittedName>
</protein>
<evidence type="ECO:0000256" key="1">
    <source>
        <dbReference type="ARBA" id="ARBA00022723"/>
    </source>
</evidence>
<dbReference type="InterPro" id="IPR011051">
    <property type="entry name" value="RmlC_Cupin_sf"/>
</dbReference>
<reference evidence="3" key="1">
    <citation type="submission" date="2019-08" db="EMBL/GenBank/DDBJ databases">
        <authorList>
            <person name="Kucharzyk K."/>
            <person name="Murdoch R.W."/>
            <person name="Higgins S."/>
            <person name="Loffler F."/>
        </authorList>
    </citation>
    <scope>NUCLEOTIDE SEQUENCE</scope>
</reference>
<dbReference type="PANTHER" id="PTHR35848:SF6">
    <property type="entry name" value="CUPIN TYPE-2 DOMAIN-CONTAINING PROTEIN"/>
    <property type="match status" value="1"/>
</dbReference>
<feature type="domain" description="Cupin type-2" evidence="2">
    <location>
        <begin position="42"/>
        <end position="109"/>
    </location>
</feature>
<dbReference type="Pfam" id="PF07883">
    <property type="entry name" value="Cupin_2"/>
    <property type="match status" value="1"/>
</dbReference>
<keyword evidence="1" id="KW-0479">Metal-binding</keyword>
<dbReference type="EMBL" id="VSSQ01001628">
    <property type="protein sequence ID" value="MPM09920.1"/>
    <property type="molecule type" value="Genomic_DNA"/>
</dbReference>
<dbReference type="InterPro" id="IPR014710">
    <property type="entry name" value="RmlC-like_jellyroll"/>
</dbReference>
<sequence length="114" mass="12528">MYQVSANCPRGEKQVAGGKGLVHVKMLAKPEQMYHSARLFNHITLDPGCSIGYHAHEHETEFYYILSGEAVFNDNGTEVVLHAGDVTETGYGQSHSLENRSDAPVELIALIVTE</sequence>
<organism evidence="3">
    <name type="scientific">bioreactor metagenome</name>
    <dbReference type="NCBI Taxonomy" id="1076179"/>
    <lineage>
        <taxon>unclassified sequences</taxon>
        <taxon>metagenomes</taxon>
        <taxon>ecological metagenomes</taxon>
    </lineage>
</organism>
<dbReference type="InterPro" id="IPR013096">
    <property type="entry name" value="Cupin_2"/>
</dbReference>
<gene>
    <name evidence="3" type="ORF">SDC9_56244</name>
</gene>
<name>A0A644X1B0_9ZZZZ</name>
<dbReference type="CDD" id="cd02221">
    <property type="entry name" value="cupin_TM1287-like"/>
    <property type="match status" value="1"/>
</dbReference>
<dbReference type="Gene3D" id="2.60.120.10">
    <property type="entry name" value="Jelly Rolls"/>
    <property type="match status" value="1"/>
</dbReference>
<dbReference type="InterPro" id="IPR051610">
    <property type="entry name" value="GPI/OXD"/>
</dbReference>
<proteinExistence type="predicted"/>
<dbReference type="SUPFAM" id="SSF51182">
    <property type="entry name" value="RmlC-like cupins"/>
    <property type="match status" value="1"/>
</dbReference>
<comment type="caution">
    <text evidence="3">The sequence shown here is derived from an EMBL/GenBank/DDBJ whole genome shotgun (WGS) entry which is preliminary data.</text>
</comment>
<dbReference type="AlphaFoldDB" id="A0A644X1B0"/>
<dbReference type="PANTHER" id="PTHR35848">
    <property type="entry name" value="OXALATE-BINDING PROTEIN"/>
    <property type="match status" value="1"/>
</dbReference>